<name>A0A381WRY2_9ZZZZ</name>
<keyword evidence="2" id="KW-0808">Transferase</keyword>
<dbReference type="Gene3D" id="3.40.50.2000">
    <property type="entry name" value="Glycogen Phosphorylase B"/>
    <property type="match status" value="2"/>
</dbReference>
<dbReference type="AlphaFoldDB" id="A0A381WRY2"/>
<gene>
    <name evidence="3" type="ORF">METZ01_LOCUS107915</name>
</gene>
<dbReference type="PANTHER" id="PTHR30160:SF1">
    <property type="entry name" value="LIPOPOLYSACCHARIDE 1,2-N-ACETYLGLUCOSAMINETRANSFERASE-RELATED"/>
    <property type="match status" value="1"/>
</dbReference>
<sequence length="310" mass="34517">VNQNILVIKLGALGDFIQAGGAFSAIRAHHNRAAITLLTSMPFADFSAKSPWFNEVWVDKRPKIIDMVSWFGFRARLRDGGFQRVYDLQTSDRSNLYFKLFWPNKAPEWSGIARGCSHPHSNSNRNSMHTIDRQAEQLVMAGLAHPPNPDFSWVNGDISRFQIRNPYALLVPGGAAHRPAKRWPIEYFKKLASLLEREGIQPIVIGTLAEAEIGDKITDDLEEGHNLAGQTSLEELFVLSRRATYAIGNDNGPMHLLSAQGCPSVVLYSAASNPTLCAQRGSKVTILRRHDLATLYVEDVARVLWNTQSA</sequence>
<keyword evidence="1" id="KW-0328">Glycosyltransferase</keyword>
<dbReference type="CDD" id="cd03789">
    <property type="entry name" value="GT9_LPS_heptosyltransferase"/>
    <property type="match status" value="1"/>
</dbReference>
<dbReference type="InterPro" id="IPR002201">
    <property type="entry name" value="Glyco_trans_9"/>
</dbReference>
<feature type="non-terminal residue" evidence="3">
    <location>
        <position position="1"/>
    </location>
</feature>
<dbReference type="SUPFAM" id="SSF53756">
    <property type="entry name" value="UDP-Glycosyltransferase/glycogen phosphorylase"/>
    <property type="match status" value="1"/>
</dbReference>
<proteinExistence type="predicted"/>
<dbReference type="PANTHER" id="PTHR30160">
    <property type="entry name" value="TETRAACYLDISACCHARIDE 4'-KINASE-RELATED"/>
    <property type="match status" value="1"/>
</dbReference>
<protein>
    <recommendedName>
        <fullName evidence="4">ADP-heptose--LPS heptosyltransferase</fullName>
    </recommendedName>
</protein>
<evidence type="ECO:0000313" key="3">
    <source>
        <dbReference type="EMBL" id="SVA55061.1"/>
    </source>
</evidence>
<organism evidence="3">
    <name type="scientific">marine metagenome</name>
    <dbReference type="NCBI Taxonomy" id="408172"/>
    <lineage>
        <taxon>unclassified sequences</taxon>
        <taxon>metagenomes</taxon>
        <taxon>ecological metagenomes</taxon>
    </lineage>
</organism>
<dbReference type="EMBL" id="UINC01012632">
    <property type="protein sequence ID" value="SVA55061.1"/>
    <property type="molecule type" value="Genomic_DNA"/>
</dbReference>
<evidence type="ECO:0008006" key="4">
    <source>
        <dbReference type="Google" id="ProtNLM"/>
    </source>
</evidence>
<evidence type="ECO:0000256" key="1">
    <source>
        <dbReference type="ARBA" id="ARBA00022676"/>
    </source>
</evidence>
<dbReference type="InterPro" id="IPR051199">
    <property type="entry name" value="LPS_LOS_Heptosyltrfase"/>
</dbReference>
<dbReference type="Pfam" id="PF01075">
    <property type="entry name" value="Glyco_transf_9"/>
    <property type="match status" value="1"/>
</dbReference>
<dbReference type="GO" id="GO:0009244">
    <property type="term" value="P:lipopolysaccharide core region biosynthetic process"/>
    <property type="evidence" value="ECO:0007669"/>
    <property type="project" value="TreeGrafter"/>
</dbReference>
<reference evidence="3" key="1">
    <citation type="submission" date="2018-05" db="EMBL/GenBank/DDBJ databases">
        <authorList>
            <person name="Lanie J.A."/>
            <person name="Ng W.-L."/>
            <person name="Kazmierczak K.M."/>
            <person name="Andrzejewski T.M."/>
            <person name="Davidsen T.M."/>
            <person name="Wayne K.J."/>
            <person name="Tettelin H."/>
            <person name="Glass J.I."/>
            <person name="Rusch D."/>
            <person name="Podicherti R."/>
            <person name="Tsui H.-C.T."/>
            <person name="Winkler M.E."/>
        </authorList>
    </citation>
    <scope>NUCLEOTIDE SEQUENCE</scope>
</reference>
<dbReference type="GO" id="GO:0005829">
    <property type="term" value="C:cytosol"/>
    <property type="evidence" value="ECO:0007669"/>
    <property type="project" value="TreeGrafter"/>
</dbReference>
<dbReference type="GO" id="GO:0008713">
    <property type="term" value="F:ADP-heptose-lipopolysaccharide heptosyltransferase activity"/>
    <property type="evidence" value="ECO:0007669"/>
    <property type="project" value="TreeGrafter"/>
</dbReference>
<evidence type="ECO:0000256" key="2">
    <source>
        <dbReference type="ARBA" id="ARBA00022679"/>
    </source>
</evidence>
<accession>A0A381WRY2</accession>